<keyword evidence="6 7" id="KW-0482">Metalloprotease</keyword>
<sequence>MLAARHVDHGIEMAHQIALSALDLELHSARAMASNQSILHWVEAIHRAYEATPPDPLSRSVNTFGHIFAGDYAAAYYSYQWAKVLAADAYAALENAGATHANAGGREMGKRYRTEILGPGGSRPAMESFIAFRGRAPDLDALFRDSVATRR</sequence>
<dbReference type="Proteomes" id="UP000004814">
    <property type="component" value="Unassembled WGS sequence"/>
</dbReference>
<dbReference type="EMBL" id="ABLK01000261">
    <property type="protein sequence ID" value="EDT38663.1"/>
    <property type="molecule type" value="Genomic_DNA"/>
</dbReference>
<comment type="caution">
    <text evidence="9">The sequence shown here is derived from an EMBL/GenBank/DDBJ whole genome shotgun (WGS) entry which is preliminary data.</text>
</comment>
<keyword evidence="2 7" id="KW-0645">Protease</keyword>
<dbReference type="PANTHER" id="PTHR43660:SF1">
    <property type="entry name" value="DIPEPTIDYL CARBOXYPEPTIDASE"/>
    <property type="match status" value="1"/>
</dbReference>
<accession>B1TCQ6</accession>
<dbReference type="SUPFAM" id="SSF55486">
    <property type="entry name" value="Metalloproteases ('zincins'), catalytic domain"/>
    <property type="match status" value="1"/>
</dbReference>
<evidence type="ECO:0000256" key="5">
    <source>
        <dbReference type="ARBA" id="ARBA00022833"/>
    </source>
</evidence>
<evidence type="ECO:0000256" key="3">
    <source>
        <dbReference type="ARBA" id="ARBA00022723"/>
    </source>
</evidence>
<dbReference type="GO" id="GO:0006508">
    <property type="term" value="P:proteolysis"/>
    <property type="evidence" value="ECO:0007669"/>
    <property type="project" value="UniProtKB-KW"/>
</dbReference>
<organism evidence="9 10">
    <name type="scientific">Burkholderia ambifaria MEX-5</name>
    <dbReference type="NCBI Taxonomy" id="396597"/>
    <lineage>
        <taxon>Bacteria</taxon>
        <taxon>Pseudomonadati</taxon>
        <taxon>Pseudomonadota</taxon>
        <taxon>Betaproteobacteria</taxon>
        <taxon>Burkholderiales</taxon>
        <taxon>Burkholderiaceae</taxon>
        <taxon>Burkholderia</taxon>
        <taxon>Burkholderia cepacia complex</taxon>
    </lineage>
</organism>
<comment type="similarity">
    <text evidence="1 7">Belongs to the peptidase M3 family.</text>
</comment>
<dbReference type="InterPro" id="IPR001567">
    <property type="entry name" value="Pept_M3A_M3B_dom"/>
</dbReference>
<evidence type="ECO:0000256" key="1">
    <source>
        <dbReference type="ARBA" id="ARBA00006040"/>
    </source>
</evidence>
<evidence type="ECO:0000256" key="7">
    <source>
        <dbReference type="RuleBase" id="RU003435"/>
    </source>
</evidence>
<keyword evidence="4 7" id="KW-0378">Hydrolase</keyword>
<keyword evidence="5 7" id="KW-0862">Zinc</keyword>
<dbReference type="PATRIC" id="fig|396597.7.peg.2039"/>
<protein>
    <submittedName>
        <fullName evidence="9">Oligopeptidase A</fullName>
    </submittedName>
</protein>
<evidence type="ECO:0000259" key="8">
    <source>
        <dbReference type="Pfam" id="PF01432"/>
    </source>
</evidence>
<gene>
    <name evidence="9" type="ORF">BamMEX5DRAFT_5572</name>
</gene>
<evidence type="ECO:0000256" key="4">
    <source>
        <dbReference type="ARBA" id="ARBA00022801"/>
    </source>
</evidence>
<dbReference type="AlphaFoldDB" id="B1TCQ6"/>
<feature type="domain" description="Peptidase M3A/M3B catalytic" evidence="8">
    <location>
        <begin position="1"/>
        <end position="144"/>
    </location>
</feature>
<evidence type="ECO:0000313" key="10">
    <source>
        <dbReference type="Proteomes" id="UP000004814"/>
    </source>
</evidence>
<dbReference type="GO" id="GO:0004222">
    <property type="term" value="F:metalloendopeptidase activity"/>
    <property type="evidence" value="ECO:0007669"/>
    <property type="project" value="InterPro"/>
</dbReference>
<reference evidence="9 10" key="1">
    <citation type="submission" date="2008-03" db="EMBL/GenBank/DDBJ databases">
        <title>Sequencing of the draft genome and assembly of Burkholderia ambifaria MEX-5.</title>
        <authorList>
            <consortium name="US DOE Joint Genome Institute (JGI-PGF)"/>
            <person name="Copeland A."/>
            <person name="Lucas S."/>
            <person name="Lapidus A."/>
            <person name="Glavina del Rio T."/>
            <person name="Dalin E."/>
            <person name="Tice H."/>
            <person name="Bruce D."/>
            <person name="Goodwin L."/>
            <person name="Pitluck S."/>
            <person name="Larimer F."/>
            <person name="Land M.L."/>
            <person name="Hauser L."/>
            <person name="Tiedje J."/>
            <person name="Richardson P."/>
        </authorList>
    </citation>
    <scope>NUCLEOTIDE SEQUENCE [LARGE SCALE GENOMIC DNA]</scope>
    <source>
        <strain evidence="9 10">MEX-5</strain>
    </source>
</reference>
<dbReference type="Gene3D" id="1.10.1370.10">
    <property type="entry name" value="Neurolysin, domain 3"/>
    <property type="match status" value="1"/>
</dbReference>
<evidence type="ECO:0000256" key="2">
    <source>
        <dbReference type="ARBA" id="ARBA00022670"/>
    </source>
</evidence>
<proteinExistence type="inferred from homology"/>
<dbReference type="PANTHER" id="PTHR43660">
    <property type="entry name" value="DIPEPTIDYL CARBOXYPEPTIDASE"/>
    <property type="match status" value="1"/>
</dbReference>
<keyword evidence="3 7" id="KW-0479">Metal-binding</keyword>
<dbReference type="GO" id="GO:0046872">
    <property type="term" value="F:metal ion binding"/>
    <property type="evidence" value="ECO:0007669"/>
    <property type="project" value="UniProtKB-UniRule"/>
</dbReference>
<dbReference type="Pfam" id="PF01432">
    <property type="entry name" value="Peptidase_M3"/>
    <property type="match status" value="1"/>
</dbReference>
<name>B1TCQ6_9BURK</name>
<comment type="cofactor">
    <cofactor evidence="7">
        <name>Zn(2+)</name>
        <dbReference type="ChEBI" id="CHEBI:29105"/>
    </cofactor>
    <text evidence="7">Binds 1 zinc ion.</text>
</comment>
<dbReference type="InterPro" id="IPR045090">
    <property type="entry name" value="Pept_M3A_M3B"/>
</dbReference>
<evidence type="ECO:0000256" key="6">
    <source>
        <dbReference type="ARBA" id="ARBA00023049"/>
    </source>
</evidence>
<dbReference type="InterPro" id="IPR024077">
    <property type="entry name" value="Neurolysin/TOP_dom2"/>
</dbReference>
<evidence type="ECO:0000313" key="9">
    <source>
        <dbReference type="EMBL" id="EDT38663.1"/>
    </source>
</evidence>